<proteinExistence type="predicted"/>
<reference evidence="1 2" key="1">
    <citation type="submission" date="2019-05" db="EMBL/GenBank/DDBJ databases">
        <title>Draft genome sequence of Actinomadura sp. 14C53.</title>
        <authorList>
            <person name="Saricaoglu S."/>
            <person name="Isik K."/>
        </authorList>
    </citation>
    <scope>NUCLEOTIDE SEQUENCE [LARGE SCALE GENOMIC DNA]</scope>
    <source>
        <strain evidence="1 2">14C53</strain>
    </source>
</reference>
<dbReference type="SUPFAM" id="SSF48452">
    <property type="entry name" value="TPR-like"/>
    <property type="match status" value="1"/>
</dbReference>
<name>A0A5C4IZR1_9ACTN</name>
<dbReference type="InterPro" id="IPR011990">
    <property type="entry name" value="TPR-like_helical_dom_sf"/>
</dbReference>
<dbReference type="AlphaFoldDB" id="A0A5C4IZR1"/>
<dbReference type="Gene3D" id="3.40.50.300">
    <property type="entry name" value="P-loop containing nucleotide triphosphate hydrolases"/>
    <property type="match status" value="1"/>
</dbReference>
<protein>
    <submittedName>
        <fullName evidence="1">Tetratricopeptide repeat-containing protein</fullName>
    </submittedName>
</protein>
<dbReference type="SUPFAM" id="SSF52540">
    <property type="entry name" value="P-loop containing nucleoside triphosphate hydrolases"/>
    <property type="match status" value="1"/>
</dbReference>
<dbReference type="RefSeq" id="WP_138650077.1">
    <property type="nucleotide sequence ID" value="NZ_VCKW01000367.1"/>
</dbReference>
<organism evidence="1 2">
    <name type="scientific">Actinomadura soli</name>
    <dbReference type="NCBI Taxonomy" id="2508997"/>
    <lineage>
        <taxon>Bacteria</taxon>
        <taxon>Bacillati</taxon>
        <taxon>Actinomycetota</taxon>
        <taxon>Actinomycetes</taxon>
        <taxon>Streptosporangiales</taxon>
        <taxon>Thermomonosporaceae</taxon>
        <taxon>Actinomadura</taxon>
    </lineage>
</organism>
<dbReference type="Gene3D" id="1.25.40.10">
    <property type="entry name" value="Tetratricopeptide repeat domain"/>
    <property type="match status" value="2"/>
</dbReference>
<keyword evidence="2" id="KW-1185">Reference proteome</keyword>
<dbReference type="InterPro" id="IPR027417">
    <property type="entry name" value="P-loop_NTPase"/>
</dbReference>
<sequence length="606" mass="65965">MDAGSLASDLLELARSLGATAQDIEDVSSGRRNPADLLWGFLEARRDWLLIIDNADDPEALTVHGRTARDNSGWIRPTSAGLVLITSRNIDPMAWGRHVTIHTVGWLPERDGAGVLMDLAPHAGTPDEARALSERLGGLPLALRHAGFHLASPFNRERSFSAYAAALNDRFPELMGAGGDDRTIVTSTWRLTLDALSASGTPEADAMIRILSTFAGGVPIRVDLLDHEILARACGLLDSSRVASSLRALANTGLITHASMGPDAAQEITLHPLVVETLQFGDVDREPHEDTALELITAAVQALEPRNPEHLAAWTSLVPHISKLLRATSSRDGSALVTAAEAGHHIAVALGWASLYFAAIQLVEDALTATASLGDEHQAVLDLKLGKAKATRLIAHSAAAEPIIREVVEARERSLGSDDLETVYARYELGLCLQDQRKIAEAEQEYRKVLATRRNVLGDDHPDTLIVRQALALIPYRLRQLTEAERALREVHAAQLRILGGGHPNTLTTRKFIAVVLVRAGRYDEAEREILAILPTMRDVWGSEHGHVLSLRHELAETLVQSGRTRKVRGELADLLSVERRVLGAEHPLTRRTVALLEGLEAHRRT</sequence>
<dbReference type="EMBL" id="VCKW01000367">
    <property type="protein sequence ID" value="TMQ89807.1"/>
    <property type="molecule type" value="Genomic_DNA"/>
</dbReference>
<dbReference type="Proteomes" id="UP000309174">
    <property type="component" value="Unassembled WGS sequence"/>
</dbReference>
<evidence type="ECO:0000313" key="2">
    <source>
        <dbReference type="Proteomes" id="UP000309174"/>
    </source>
</evidence>
<dbReference type="Pfam" id="PF13424">
    <property type="entry name" value="TPR_12"/>
    <property type="match status" value="1"/>
</dbReference>
<gene>
    <name evidence="1" type="ORF">ETD83_38220</name>
</gene>
<dbReference type="InterPro" id="IPR053137">
    <property type="entry name" value="NLR-like"/>
</dbReference>
<dbReference type="OrthoDB" id="127785at2"/>
<dbReference type="PANTHER" id="PTHR46082">
    <property type="entry name" value="ATP/GTP-BINDING PROTEIN-RELATED"/>
    <property type="match status" value="1"/>
</dbReference>
<comment type="caution">
    <text evidence="1">The sequence shown here is derived from an EMBL/GenBank/DDBJ whole genome shotgun (WGS) entry which is preliminary data.</text>
</comment>
<dbReference type="PANTHER" id="PTHR46082:SF6">
    <property type="entry name" value="AAA+ ATPASE DOMAIN-CONTAINING PROTEIN-RELATED"/>
    <property type="match status" value="1"/>
</dbReference>
<accession>A0A5C4IZR1</accession>
<evidence type="ECO:0000313" key="1">
    <source>
        <dbReference type="EMBL" id="TMQ89807.1"/>
    </source>
</evidence>